<feature type="region of interest" description="Disordered" evidence="9">
    <location>
        <begin position="643"/>
        <end position="671"/>
    </location>
</feature>
<gene>
    <name evidence="15" type="primary">LOC108716248</name>
</gene>
<evidence type="ECO:0000256" key="3">
    <source>
        <dbReference type="ARBA" id="ARBA00022692"/>
    </source>
</evidence>
<dbReference type="CTD" id="108716248"/>
<feature type="transmembrane region" description="Helical" evidence="10">
    <location>
        <begin position="526"/>
        <end position="553"/>
    </location>
</feature>
<feature type="compositionally biased region" description="Polar residues" evidence="9">
    <location>
        <begin position="643"/>
        <end position="660"/>
    </location>
</feature>
<feature type="transmembrane region" description="Helical" evidence="10">
    <location>
        <begin position="367"/>
        <end position="389"/>
    </location>
</feature>
<dbReference type="OrthoDB" id="10040049at2759"/>
<dbReference type="PROSITE" id="PS50221">
    <property type="entry name" value="GAIN_B"/>
    <property type="match status" value="1"/>
</dbReference>
<feature type="transmembrane region" description="Helical" evidence="10">
    <location>
        <begin position="449"/>
        <end position="469"/>
    </location>
</feature>
<evidence type="ECO:0000259" key="13">
    <source>
        <dbReference type="PROSITE" id="PS50261"/>
    </source>
</evidence>
<evidence type="ECO:0000256" key="6">
    <source>
        <dbReference type="ARBA" id="ARBA00023136"/>
    </source>
</evidence>
<evidence type="ECO:0000313" key="14">
    <source>
        <dbReference type="Proteomes" id="UP000186698"/>
    </source>
</evidence>
<sequence>MEFVKVIAIILLMYTKRTGSEMRNSIGKPVDVECLDDFGECVEGNLSCKKCKGNFEGNITARCQRDEWKLVLENCVSPNMRSLLLDFETETTLLGDSWVTKPESFNPEVDHGQDQCLMVPRISSEIQKERTTAGNIVLIVTLLQKISLRCFIRLRSEENVQDYSKMANHILNTSTISNWSLVLQKNASSVLLTSLHDLALSMASSNDTLPRMSIQKDFLYLQSKNFSEDNDFTFHFNSTQQPANGQIFIEKEKVRDLSELFAVSLAYPTLGNILPTESDNVSVNGLVMSLALSSNVNEILLKFEKVNKSLSINNHCAAWDRAKKTWIQDSCQMQEDSVKHTVCKCNYSENYLSFSILMSHKASVDPALHYITLIGLGISICSLVLCLIIEASVWRHITSHRTAYMRHVSIANIAVSLLLADVWFIVGAATYKTKSSGVCITSTFFTHFFYLSLFFWMLIMGLSILYRIFLVYHDMSATRMLVILFSVGYGCPFLISILTLVITLSQPGKPYTREDSCWLNWEPSKALLAFVIPAFLILAVNAVVTCTVISVLLRPSIGQTPRANERGYLVQIGRCVAILTPLLGLTWGIGIATIIEDSSIVFDYLFTILNALQGFLILLLGTLMDPQVRKALKTQITSLSWKTSETKNTSSNPKSGSQPPDVNKTLDEELS</sequence>
<dbReference type="PRINTS" id="PR00249">
    <property type="entry name" value="GPCRSECRETIN"/>
</dbReference>
<dbReference type="InterPro" id="IPR017981">
    <property type="entry name" value="GPCR_2-like_7TM"/>
</dbReference>
<keyword evidence="6 10" id="KW-0472">Membrane</keyword>
<dbReference type="Pfam" id="PF00002">
    <property type="entry name" value="7tm_2"/>
    <property type="match status" value="1"/>
</dbReference>
<evidence type="ECO:0000256" key="1">
    <source>
        <dbReference type="ARBA" id="ARBA00004141"/>
    </source>
</evidence>
<dbReference type="SUPFAM" id="SSF81321">
    <property type="entry name" value="Family A G protein-coupled receptor-like"/>
    <property type="match status" value="1"/>
</dbReference>
<dbReference type="Pfam" id="PF01825">
    <property type="entry name" value="GPS"/>
    <property type="match status" value="1"/>
</dbReference>
<feature type="transmembrane region" description="Helical" evidence="10">
    <location>
        <begin position="574"/>
        <end position="595"/>
    </location>
</feature>
<dbReference type="PANTHER" id="PTHR45813">
    <property type="entry name" value="IG-LIKE DOMAIN-CONTAINING PROTEIN"/>
    <property type="match status" value="1"/>
</dbReference>
<evidence type="ECO:0000256" key="8">
    <source>
        <dbReference type="ARBA" id="ARBA00023180"/>
    </source>
</evidence>
<dbReference type="GO" id="GO:0007166">
    <property type="term" value="P:cell surface receptor signaling pathway"/>
    <property type="evidence" value="ECO:0007669"/>
    <property type="project" value="InterPro"/>
</dbReference>
<dbReference type="KEGG" id="xla:108716248"/>
<dbReference type="InterPro" id="IPR000832">
    <property type="entry name" value="GPCR_2_secretin-like"/>
</dbReference>
<evidence type="ECO:0000256" key="9">
    <source>
        <dbReference type="SAM" id="MobiDB-lite"/>
    </source>
</evidence>
<evidence type="ECO:0000256" key="2">
    <source>
        <dbReference type="ARBA" id="ARBA00007343"/>
    </source>
</evidence>
<dbReference type="InterPro" id="IPR051587">
    <property type="entry name" value="Adhesion_GPCR"/>
</dbReference>
<dbReference type="InterPro" id="IPR008078">
    <property type="entry name" value="GPCR_2_Ig-hepta-like_rcpt"/>
</dbReference>
<reference evidence="15" key="1">
    <citation type="submission" date="2025-08" db="UniProtKB">
        <authorList>
            <consortium name="RefSeq"/>
        </authorList>
    </citation>
    <scope>IDENTIFICATION</scope>
    <source>
        <strain evidence="15">J_2021</strain>
        <tissue evidence="15">Erythrocytes</tissue>
    </source>
</reference>
<evidence type="ECO:0000256" key="11">
    <source>
        <dbReference type="SAM" id="SignalP"/>
    </source>
</evidence>
<dbReference type="PANTHER" id="PTHR45813:SF1">
    <property type="entry name" value="ADHESION G PROTEIN-COUPLED RECEPTOR F4"/>
    <property type="match status" value="1"/>
</dbReference>
<accession>A0A8J1KQB2</accession>
<dbReference type="GO" id="GO:0016020">
    <property type="term" value="C:membrane"/>
    <property type="evidence" value="ECO:0007669"/>
    <property type="project" value="UniProtKB-SubCell"/>
</dbReference>
<evidence type="ECO:0000313" key="15">
    <source>
        <dbReference type="RefSeq" id="XP_041419517.1"/>
    </source>
</evidence>
<feature type="chain" id="PRO_5035225608" evidence="11">
    <location>
        <begin position="20"/>
        <end position="671"/>
    </location>
</feature>
<feature type="domain" description="G-protein coupled receptors family 2 profile 2" evidence="13">
    <location>
        <begin position="368"/>
        <end position="625"/>
    </location>
</feature>
<dbReference type="Gene3D" id="1.20.1070.10">
    <property type="entry name" value="Rhodopsin 7-helix transmembrane proteins"/>
    <property type="match status" value="1"/>
</dbReference>
<dbReference type="GO" id="GO:0007189">
    <property type="term" value="P:adenylate cyclase-activating G protein-coupled receptor signaling pathway"/>
    <property type="evidence" value="ECO:0000318"/>
    <property type="project" value="GO_Central"/>
</dbReference>
<evidence type="ECO:0000256" key="4">
    <source>
        <dbReference type="ARBA" id="ARBA00022729"/>
    </source>
</evidence>
<comment type="subcellular location">
    <subcellularLocation>
        <location evidence="1">Membrane</location>
        <topology evidence="1">Multi-pass membrane protein</topology>
    </subcellularLocation>
</comment>
<feature type="transmembrane region" description="Helical" evidence="10">
    <location>
        <begin position="601"/>
        <end position="623"/>
    </location>
</feature>
<feature type="transmembrane region" description="Helical" evidence="10">
    <location>
        <begin position="410"/>
        <end position="429"/>
    </location>
</feature>
<dbReference type="RefSeq" id="XP_041419517.1">
    <property type="nucleotide sequence ID" value="XM_041563583.1"/>
</dbReference>
<keyword evidence="14" id="KW-1185">Reference proteome</keyword>
<dbReference type="PROSITE" id="PS50261">
    <property type="entry name" value="G_PROTEIN_RECEP_F2_4"/>
    <property type="match status" value="1"/>
</dbReference>
<proteinExistence type="inferred from homology"/>
<evidence type="ECO:0000256" key="10">
    <source>
        <dbReference type="SAM" id="Phobius"/>
    </source>
</evidence>
<keyword evidence="4 11" id="KW-0732">Signal</keyword>
<dbReference type="PRINTS" id="PR01695">
    <property type="entry name" value="IGHEPTARCPTR"/>
</dbReference>
<keyword evidence="7" id="KW-1015">Disulfide bond</keyword>
<dbReference type="InterPro" id="IPR046338">
    <property type="entry name" value="GAIN_dom_sf"/>
</dbReference>
<comment type="similarity">
    <text evidence="2">Belongs to the G-protein coupled receptor 2 family. Adhesion G-protein coupled receptor (ADGR) subfamily.</text>
</comment>
<dbReference type="InterPro" id="IPR057244">
    <property type="entry name" value="GAIN_B"/>
</dbReference>
<dbReference type="Gene3D" id="2.60.220.50">
    <property type="match status" value="1"/>
</dbReference>
<keyword evidence="5 10" id="KW-1133">Transmembrane helix</keyword>
<dbReference type="Proteomes" id="UP000186698">
    <property type="component" value="Chromosome 5L"/>
</dbReference>
<dbReference type="FunFam" id="1.20.1070.10:FF:000058">
    <property type="entry name" value="Adhesion G protein-coupled receptor F5"/>
    <property type="match status" value="1"/>
</dbReference>
<dbReference type="AlphaFoldDB" id="A0A8J1KQB2"/>
<dbReference type="GO" id="GO:0004930">
    <property type="term" value="F:G protein-coupled receptor activity"/>
    <property type="evidence" value="ECO:0000318"/>
    <property type="project" value="GO_Central"/>
</dbReference>
<dbReference type="InterPro" id="IPR000203">
    <property type="entry name" value="GPS"/>
</dbReference>
<evidence type="ECO:0000259" key="12">
    <source>
        <dbReference type="PROSITE" id="PS50221"/>
    </source>
</evidence>
<name>A0A8J1KQB2_XENLA</name>
<feature type="signal peptide" evidence="11">
    <location>
        <begin position="1"/>
        <end position="19"/>
    </location>
</feature>
<protein>
    <submittedName>
        <fullName evidence="15">Adhesion G protein-coupled receptor F4</fullName>
    </submittedName>
</protein>
<evidence type="ECO:0000256" key="7">
    <source>
        <dbReference type="ARBA" id="ARBA00023157"/>
    </source>
</evidence>
<organism evidence="14 15">
    <name type="scientific">Xenopus laevis</name>
    <name type="common">African clawed frog</name>
    <dbReference type="NCBI Taxonomy" id="8355"/>
    <lineage>
        <taxon>Eukaryota</taxon>
        <taxon>Metazoa</taxon>
        <taxon>Chordata</taxon>
        <taxon>Craniata</taxon>
        <taxon>Vertebrata</taxon>
        <taxon>Euteleostomi</taxon>
        <taxon>Amphibia</taxon>
        <taxon>Batrachia</taxon>
        <taxon>Anura</taxon>
        <taxon>Pipoidea</taxon>
        <taxon>Pipidae</taxon>
        <taxon>Xenopodinae</taxon>
        <taxon>Xenopus</taxon>
        <taxon>Xenopus</taxon>
    </lineage>
</organism>
<evidence type="ECO:0000256" key="5">
    <source>
        <dbReference type="ARBA" id="ARBA00022989"/>
    </source>
</evidence>
<dbReference type="GeneID" id="108716248"/>
<keyword evidence="8" id="KW-0325">Glycoprotein</keyword>
<keyword evidence="3 10" id="KW-0812">Transmembrane</keyword>
<feature type="transmembrane region" description="Helical" evidence="10">
    <location>
        <begin position="481"/>
        <end position="506"/>
    </location>
</feature>
<keyword evidence="15" id="KW-0675">Receptor</keyword>
<feature type="domain" description="GAIN-B" evidence="12">
    <location>
        <begin position="210"/>
        <end position="364"/>
    </location>
</feature>